<keyword evidence="3" id="KW-1185">Reference proteome</keyword>
<dbReference type="Proteomes" id="UP000198287">
    <property type="component" value="Unassembled WGS sequence"/>
</dbReference>
<proteinExistence type="predicted"/>
<dbReference type="AlphaFoldDB" id="A0A226EC30"/>
<evidence type="ECO:0000313" key="2">
    <source>
        <dbReference type="EMBL" id="OXA54664.1"/>
    </source>
</evidence>
<dbReference type="GO" id="GO:0003676">
    <property type="term" value="F:nucleic acid binding"/>
    <property type="evidence" value="ECO:0007669"/>
    <property type="project" value="InterPro"/>
</dbReference>
<accession>A0A226EC30</accession>
<sequence>MFPSKFFLQIFLLIPNVIHATTKVETFPTLSNLIGNVSNCELQILRNHSAYQDFDPGGSFTIPIARLTQRAGKTLSSSKYRAFLDRLPAYKISLMFCHIPSSQDRIATREMFNWFNIAVQRALYVGKGHGSTEIISSMNVYILLVTSGDKLSSINEEMSIPTGYKSLDYFGIIVPLGGESLRVCVQPQGRRARISLMRCSPKGRDDIVKGVISLFTATHVPSFKFVPLKIRRKIDPKVEESMKAVSEVNLTLRSIQTESDDNKLHPAKVYHGVHTPQKRRILPPPRKLTVSLIRRIPRPKERSQSHARKTNNRKLYEGYLAGKRSKYVVTLDEALLFVEDCNRSKEICYTKDGKPVSNYVCQKTEKFSDRFMVVGAMTGRGVIELIPVRSNAKINFKYYVDNVFRKLLEVEIPNNYPRGLDKVFIHHDASSSHTAKFTQQYAQDLKARTGMTLISSSEIPIKSPDTSPMYFFGFRYLKQKLFKRKA</sequence>
<evidence type="ECO:0008006" key="4">
    <source>
        <dbReference type="Google" id="ProtNLM"/>
    </source>
</evidence>
<protein>
    <recommendedName>
        <fullName evidence="4">Mariner Mos1 transposase</fullName>
    </recommendedName>
</protein>
<feature type="chain" id="PRO_5011968528" description="Mariner Mos1 transposase" evidence="1">
    <location>
        <begin position="21"/>
        <end position="486"/>
    </location>
</feature>
<feature type="signal peptide" evidence="1">
    <location>
        <begin position="1"/>
        <end position="20"/>
    </location>
</feature>
<dbReference type="Gene3D" id="3.30.420.10">
    <property type="entry name" value="Ribonuclease H-like superfamily/Ribonuclease H"/>
    <property type="match status" value="1"/>
</dbReference>
<reference evidence="2 3" key="1">
    <citation type="submission" date="2015-12" db="EMBL/GenBank/DDBJ databases">
        <title>The genome of Folsomia candida.</title>
        <authorList>
            <person name="Faddeeva A."/>
            <person name="Derks M.F."/>
            <person name="Anvar Y."/>
            <person name="Smit S."/>
            <person name="Van Straalen N."/>
            <person name="Roelofs D."/>
        </authorList>
    </citation>
    <scope>NUCLEOTIDE SEQUENCE [LARGE SCALE GENOMIC DNA]</scope>
    <source>
        <strain evidence="2 3">VU population</strain>
        <tissue evidence="2">Whole body</tissue>
    </source>
</reference>
<keyword evidence="1" id="KW-0732">Signal</keyword>
<dbReference type="EMBL" id="LNIX01000005">
    <property type="protein sequence ID" value="OXA54664.1"/>
    <property type="molecule type" value="Genomic_DNA"/>
</dbReference>
<name>A0A226EC30_FOLCA</name>
<evidence type="ECO:0000313" key="3">
    <source>
        <dbReference type="Proteomes" id="UP000198287"/>
    </source>
</evidence>
<evidence type="ECO:0000256" key="1">
    <source>
        <dbReference type="SAM" id="SignalP"/>
    </source>
</evidence>
<gene>
    <name evidence="2" type="ORF">Fcan01_11679</name>
</gene>
<comment type="caution">
    <text evidence="2">The sequence shown here is derived from an EMBL/GenBank/DDBJ whole genome shotgun (WGS) entry which is preliminary data.</text>
</comment>
<organism evidence="2 3">
    <name type="scientific">Folsomia candida</name>
    <name type="common">Springtail</name>
    <dbReference type="NCBI Taxonomy" id="158441"/>
    <lineage>
        <taxon>Eukaryota</taxon>
        <taxon>Metazoa</taxon>
        <taxon>Ecdysozoa</taxon>
        <taxon>Arthropoda</taxon>
        <taxon>Hexapoda</taxon>
        <taxon>Collembola</taxon>
        <taxon>Entomobryomorpha</taxon>
        <taxon>Isotomoidea</taxon>
        <taxon>Isotomidae</taxon>
        <taxon>Proisotominae</taxon>
        <taxon>Folsomia</taxon>
    </lineage>
</organism>
<dbReference type="InterPro" id="IPR036397">
    <property type="entry name" value="RNaseH_sf"/>
</dbReference>